<dbReference type="Proteomes" id="UP000297635">
    <property type="component" value="Unassembled WGS sequence"/>
</dbReference>
<protein>
    <recommendedName>
        <fullName evidence="1">SprT-like domain-containing protein</fullName>
    </recommendedName>
</protein>
<dbReference type="GO" id="GO:0006974">
    <property type="term" value="P:DNA damage response"/>
    <property type="evidence" value="ECO:0007669"/>
    <property type="project" value="InterPro"/>
</dbReference>
<organism evidence="2 3">
    <name type="scientific">Duncaniella freteri</name>
    <dbReference type="NCBI Taxonomy" id="2530391"/>
    <lineage>
        <taxon>Bacteria</taxon>
        <taxon>Pseudomonadati</taxon>
        <taxon>Bacteroidota</taxon>
        <taxon>Bacteroidia</taxon>
        <taxon>Bacteroidales</taxon>
        <taxon>Muribaculaceae</taxon>
        <taxon>Duncaniella</taxon>
    </lineage>
</organism>
<comment type="caution">
    <text evidence="2">The sequence shown here is derived from an EMBL/GenBank/DDBJ whole genome shotgun (WGS) entry which is preliminary data.</text>
</comment>
<dbReference type="Pfam" id="PF10263">
    <property type="entry name" value="SprT-like"/>
    <property type="match status" value="1"/>
</dbReference>
<dbReference type="PANTHER" id="PTHR21220">
    <property type="entry name" value="DNA-DEPENDENT METALLOPROTEASE SPRTN"/>
    <property type="match status" value="1"/>
</dbReference>
<evidence type="ECO:0000313" key="2">
    <source>
        <dbReference type="EMBL" id="TGG39351.1"/>
    </source>
</evidence>
<dbReference type="GO" id="GO:0031593">
    <property type="term" value="F:polyubiquitin modification-dependent protein binding"/>
    <property type="evidence" value="ECO:0007669"/>
    <property type="project" value="TreeGrafter"/>
</dbReference>
<dbReference type="PANTHER" id="PTHR21220:SF0">
    <property type="entry name" value="DNA-DEPENDENT METALLOPROTEASE SPRTN"/>
    <property type="match status" value="1"/>
</dbReference>
<dbReference type="GO" id="GO:0003697">
    <property type="term" value="F:single-stranded DNA binding"/>
    <property type="evidence" value="ECO:0007669"/>
    <property type="project" value="InterPro"/>
</dbReference>
<proteinExistence type="predicted"/>
<dbReference type="GO" id="GO:0004222">
    <property type="term" value="F:metalloendopeptidase activity"/>
    <property type="evidence" value="ECO:0007669"/>
    <property type="project" value="InterPro"/>
</dbReference>
<evidence type="ECO:0000313" key="3">
    <source>
        <dbReference type="Proteomes" id="UP000297635"/>
    </source>
</evidence>
<dbReference type="AlphaFoldDB" id="A0A4Z0V3Q1"/>
<keyword evidence="3" id="KW-1185">Reference proteome</keyword>
<name>A0A4Z0V3Q1_9BACT</name>
<sequence>MRPTIEYIEKRFDEYNSQMFGGHLPRIPIKLSDARTFLGQFVSKIRTLPDGSREYYDFELRISTRISLPQRTIDDTIIHEMIHYFIHYNHLPDRTPHGPIFRSIMNGINASYGRNITISHRITPEEKSEAISRPIWHIIAVMHFNSPTKKIGIKVLPRNAQKVIAYCNHVSRSPEIDRIELYLHNDPYFNRYPTSATLRYHATTHSDLMPHLCGARLLTIHADTLAYAK</sequence>
<feature type="domain" description="SprT-like" evidence="1">
    <location>
        <begin position="9"/>
        <end position="120"/>
    </location>
</feature>
<dbReference type="InterPro" id="IPR044245">
    <property type="entry name" value="Spartan"/>
</dbReference>
<gene>
    <name evidence="2" type="ORF">EZ315_00965</name>
</gene>
<accession>A0A4Z0V3Q1</accession>
<dbReference type="RefSeq" id="WP_135469842.1">
    <property type="nucleotide sequence ID" value="NZ_CASJDB010000010.1"/>
</dbReference>
<reference evidence="2 3" key="1">
    <citation type="submission" date="2019-02" db="EMBL/GenBank/DDBJ databases">
        <title>Isolation and identification of novel species under the genus Muribaculum.</title>
        <authorList>
            <person name="Miyake S."/>
            <person name="Ding Y."/>
            <person name="Low A."/>
            <person name="Soh M."/>
            <person name="Seedorf H."/>
        </authorList>
    </citation>
    <scope>NUCLEOTIDE SEQUENCE [LARGE SCALE GENOMIC DNA]</scope>
    <source>
        <strain evidence="2 3">TLL-A3</strain>
    </source>
</reference>
<dbReference type="GeneID" id="82148341"/>
<evidence type="ECO:0000259" key="1">
    <source>
        <dbReference type="Pfam" id="PF10263"/>
    </source>
</evidence>
<dbReference type="EMBL" id="SJSA01000001">
    <property type="protein sequence ID" value="TGG39351.1"/>
    <property type="molecule type" value="Genomic_DNA"/>
</dbReference>
<dbReference type="InterPro" id="IPR006640">
    <property type="entry name" value="SprT-like_domain"/>
</dbReference>